<evidence type="ECO:0000313" key="2">
    <source>
        <dbReference type="EMBL" id="KDQ62897.1"/>
    </source>
</evidence>
<proteinExistence type="predicted"/>
<feature type="region of interest" description="Disordered" evidence="1">
    <location>
        <begin position="69"/>
        <end position="92"/>
    </location>
</feature>
<dbReference type="InParanoid" id="A0A067QHA4"/>
<dbReference type="EMBL" id="KL197710">
    <property type="protein sequence ID" value="KDQ62897.1"/>
    <property type="molecule type" value="Genomic_DNA"/>
</dbReference>
<gene>
    <name evidence="2" type="ORF">JAAARDRAFT_28868</name>
</gene>
<feature type="compositionally biased region" description="Polar residues" evidence="1">
    <location>
        <begin position="77"/>
        <end position="92"/>
    </location>
</feature>
<dbReference type="Proteomes" id="UP000027265">
    <property type="component" value="Unassembled WGS sequence"/>
</dbReference>
<name>A0A067QHA4_9AGAM</name>
<reference evidence="3" key="1">
    <citation type="journal article" date="2014" name="Proc. Natl. Acad. Sci. U.S.A.">
        <title>Extensive sampling of basidiomycete genomes demonstrates inadequacy of the white-rot/brown-rot paradigm for wood decay fungi.</title>
        <authorList>
            <person name="Riley R."/>
            <person name="Salamov A.A."/>
            <person name="Brown D.W."/>
            <person name="Nagy L.G."/>
            <person name="Floudas D."/>
            <person name="Held B.W."/>
            <person name="Levasseur A."/>
            <person name="Lombard V."/>
            <person name="Morin E."/>
            <person name="Otillar R."/>
            <person name="Lindquist E.A."/>
            <person name="Sun H."/>
            <person name="LaButti K.M."/>
            <person name="Schmutz J."/>
            <person name="Jabbour D."/>
            <person name="Luo H."/>
            <person name="Baker S.E."/>
            <person name="Pisabarro A.G."/>
            <person name="Walton J.D."/>
            <person name="Blanchette R.A."/>
            <person name="Henrissat B."/>
            <person name="Martin F."/>
            <person name="Cullen D."/>
            <person name="Hibbett D.S."/>
            <person name="Grigoriev I.V."/>
        </authorList>
    </citation>
    <scope>NUCLEOTIDE SEQUENCE [LARGE SCALE GENOMIC DNA]</scope>
    <source>
        <strain evidence="3">MUCL 33604</strain>
    </source>
</reference>
<accession>A0A067QHA4</accession>
<sequence>MFPRKLSRVHRRNLQRLVLLLRYGVWKNQSCLVFGNSRRSRPLGWWPYLHAIVYNDAVCYNISPTSLPLSGSLGSYPDTSPRSPTSSADNEL</sequence>
<dbReference type="HOGENOM" id="CLU_2413553_0_0_1"/>
<protein>
    <submittedName>
        <fullName evidence="2">Uncharacterized protein</fullName>
    </submittedName>
</protein>
<evidence type="ECO:0000256" key="1">
    <source>
        <dbReference type="SAM" id="MobiDB-lite"/>
    </source>
</evidence>
<evidence type="ECO:0000313" key="3">
    <source>
        <dbReference type="Proteomes" id="UP000027265"/>
    </source>
</evidence>
<keyword evidence="3" id="KW-1185">Reference proteome</keyword>
<organism evidence="2 3">
    <name type="scientific">Jaapia argillacea MUCL 33604</name>
    <dbReference type="NCBI Taxonomy" id="933084"/>
    <lineage>
        <taxon>Eukaryota</taxon>
        <taxon>Fungi</taxon>
        <taxon>Dikarya</taxon>
        <taxon>Basidiomycota</taxon>
        <taxon>Agaricomycotina</taxon>
        <taxon>Agaricomycetes</taxon>
        <taxon>Agaricomycetidae</taxon>
        <taxon>Jaapiales</taxon>
        <taxon>Jaapiaceae</taxon>
        <taxon>Jaapia</taxon>
    </lineage>
</organism>
<dbReference type="AlphaFoldDB" id="A0A067QHA4"/>